<reference evidence="7" key="1">
    <citation type="submission" date="2016-10" db="EMBL/GenBank/DDBJ databases">
        <authorList>
            <person name="de Groot N.N."/>
        </authorList>
    </citation>
    <scope>NUCLEOTIDE SEQUENCE</scope>
</reference>
<dbReference type="SUPFAM" id="SSF56349">
    <property type="entry name" value="DNA breaking-rejoining enzymes"/>
    <property type="match status" value="1"/>
</dbReference>
<accession>A0A1W1BER3</accession>
<dbReference type="InterPro" id="IPR050808">
    <property type="entry name" value="Phage_Integrase"/>
</dbReference>
<evidence type="ECO:0000256" key="5">
    <source>
        <dbReference type="ARBA" id="ARBA00023296"/>
    </source>
</evidence>
<dbReference type="PANTHER" id="PTHR30629">
    <property type="entry name" value="PROPHAGE INTEGRASE"/>
    <property type="match status" value="1"/>
</dbReference>
<keyword evidence="2" id="KW-0229">DNA integration</keyword>
<evidence type="ECO:0000256" key="2">
    <source>
        <dbReference type="ARBA" id="ARBA00022908"/>
    </source>
</evidence>
<dbReference type="InterPro" id="IPR013762">
    <property type="entry name" value="Integrase-like_cat_sf"/>
</dbReference>
<dbReference type="GO" id="GO:0075713">
    <property type="term" value="P:establishment of integrated proviral latency"/>
    <property type="evidence" value="ECO:0007669"/>
    <property type="project" value="UniProtKB-KW"/>
</dbReference>
<dbReference type="EMBL" id="FPHI01000004">
    <property type="protein sequence ID" value="SFV52002.1"/>
    <property type="molecule type" value="Genomic_DNA"/>
</dbReference>
<keyword evidence="5" id="KW-1160">Virus entry into host cell</keyword>
<evidence type="ECO:0000256" key="4">
    <source>
        <dbReference type="ARBA" id="ARBA00023195"/>
    </source>
</evidence>
<keyword evidence="4" id="KW-1179">Viral genome integration</keyword>
<evidence type="ECO:0000313" key="7">
    <source>
        <dbReference type="EMBL" id="SFV52002.1"/>
    </source>
</evidence>
<feature type="domain" description="Tyr recombinase" evidence="6">
    <location>
        <begin position="183"/>
        <end position="355"/>
    </location>
</feature>
<comment type="similarity">
    <text evidence="1">Belongs to the 'phage' integrase family.</text>
</comment>
<organism evidence="7">
    <name type="scientific">hydrothermal vent metagenome</name>
    <dbReference type="NCBI Taxonomy" id="652676"/>
    <lineage>
        <taxon>unclassified sequences</taxon>
        <taxon>metagenomes</taxon>
        <taxon>ecological metagenomes</taxon>
    </lineage>
</organism>
<sequence length="365" mass="42615">MGKVKIDTNLYEDRLLEGKVYYSRFKIGGHDTYVNLTEQYGVKNITQARKKRDELKVEKRRERYKNVENKKIPVVQLIEDTLKSKERGDRDKFKTYSYTYGSTFKNHVKLFLNKYRDFISQKELKAIKEHLDSKGRGISEYKKVIVLLNMVKVQDKEFEVPKWFKALPENEIKVSRKHEITDIFLDPLPATTKSFYHFILNIKNSNAKYSMLLLLMCGRRVNEVLTLTKSNVDLNNCTITSIVTKNGKPSTYNIPNEVLIFLKKRLKTLKANEKIFEVSELTLRYYFKKHLQTLNTNTNLLKGVNLHSFRKLMGTVLFDMDIQEATIGALLSHSSKSVTGLYAKVTPEKKKETLNIYWQILRGSS</sequence>
<dbReference type="AlphaFoldDB" id="A0A1W1BER3"/>
<keyword evidence="3" id="KW-0233">DNA recombination</keyword>
<dbReference type="Pfam" id="PF00589">
    <property type="entry name" value="Phage_integrase"/>
    <property type="match status" value="1"/>
</dbReference>
<dbReference type="InterPro" id="IPR002104">
    <property type="entry name" value="Integrase_catalytic"/>
</dbReference>
<evidence type="ECO:0000259" key="6">
    <source>
        <dbReference type="PROSITE" id="PS51898"/>
    </source>
</evidence>
<dbReference type="GO" id="GO:0006310">
    <property type="term" value="P:DNA recombination"/>
    <property type="evidence" value="ECO:0007669"/>
    <property type="project" value="UniProtKB-KW"/>
</dbReference>
<evidence type="ECO:0000256" key="3">
    <source>
        <dbReference type="ARBA" id="ARBA00023172"/>
    </source>
</evidence>
<dbReference type="InterPro" id="IPR011010">
    <property type="entry name" value="DNA_brk_join_enz"/>
</dbReference>
<dbReference type="GO" id="GO:0003677">
    <property type="term" value="F:DNA binding"/>
    <property type="evidence" value="ECO:0007669"/>
    <property type="project" value="InterPro"/>
</dbReference>
<evidence type="ECO:0000256" key="1">
    <source>
        <dbReference type="ARBA" id="ARBA00008857"/>
    </source>
</evidence>
<dbReference type="GO" id="GO:0046718">
    <property type="term" value="P:symbiont entry into host cell"/>
    <property type="evidence" value="ECO:0007669"/>
    <property type="project" value="UniProtKB-KW"/>
</dbReference>
<name>A0A1W1BER3_9ZZZZ</name>
<dbReference type="PANTHER" id="PTHR30629:SF2">
    <property type="entry name" value="PROPHAGE INTEGRASE INTS-RELATED"/>
    <property type="match status" value="1"/>
</dbReference>
<protein>
    <recommendedName>
        <fullName evidence="6">Tyr recombinase domain-containing protein</fullName>
    </recommendedName>
</protein>
<dbReference type="GO" id="GO:0015074">
    <property type="term" value="P:DNA integration"/>
    <property type="evidence" value="ECO:0007669"/>
    <property type="project" value="UniProtKB-KW"/>
</dbReference>
<proteinExistence type="inferred from homology"/>
<dbReference type="PROSITE" id="PS51898">
    <property type="entry name" value="TYR_RECOMBINASE"/>
    <property type="match status" value="1"/>
</dbReference>
<dbReference type="CDD" id="cd00397">
    <property type="entry name" value="DNA_BRE_C"/>
    <property type="match status" value="1"/>
</dbReference>
<dbReference type="Gene3D" id="1.10.443.10">
    <property type="entry name" value="Intergrase catalytic core"/>
    <property type="match status" value="1"/>
</dbReference>
<dbReference type="GO" id="GO:0044826">
    <property type="term" value="P:viral genome integration into host DNA"/>
    <property type="evidence" value="ECO:0007669"/>
    <property type="project" value="UniProtKB-KW"/>
</dbReference>
<gene>
    <name evidence="7" type="ORF">MNB_SV-3-913</name>
</gene>